<comment type="caution">
    <text evidence="1">The sequence shown here is derived from an EMBL/GenBank/DDBJ whole genome shotgun (WGS) entry which is preliminary data.</text>
</comment>
<dbReference type="EMBL" id="QGGH01000014">
    <property type="protein sequence ID" value="PWJ87811.1"/>
    <property type="molecule type" value="Genomic_DNA"/>
</dbReference>
<evidence type="ECO:0000313" key="2">
    <source>
        <dbReference type="Proteomes" id="UP000245631"/>
    </source>
</evidence>
<sequence length="69" mass="7655">MSSNVISIEPFEAEYAVRQMGGGEKWYSCRVVGIADDSPHDSGRFLIITDDEDGNLYTGSANKVRRVDE</sequence>
<dbReference type="RefSeq" id="WP_146211843.1">
    <property type="nucleotide sequence ID" value="NZ_QGGH01000014.1"/>
</dbReference>
<organism evidence="1 2">
    <name type="scientific">Rhizobium loti</name>
    <name type="common">Mesorhizobium loti</name>
    <dbReference type="NCBI Taxonomy" id="381"/>
    <lineage>
        <taxon>Bacteria</taxon>
        <taxon>Pseudomonadati</taxon>
        <taxon>Pseudomonadota</taxon>
        <taxon>Alphaproteobacteria</taxon>
        <taxon>Hyphomicrobiales</taxon>
        <taxon>Phyllobacteriaceae</taxon>
        <taxon>Mesorhizobium</taxon>
    </lineage>
</organism>
<name>A0A8E3B2H3_RHILI</name>
<dbReference type="AlphaFoldDB" id="A0A8E3B2H3"/>
<accession>A0A8E3B2H3</accession>
<dbReference type="GeneID" id="61056594"/>
<protein>
    <submittedName>
        <fullName evidence="1">Uncharacterized protein</fullName>
    </submittedName>
</protein>
<reference evidence="1 2" key="1">
    <citation type="submission" date="2018-05" db="EMBL/GenBank/DDBJ databases">
        <title>Genomic Encyclopedia of Type Strains, Phase IV (KMG-IV): sequencing the most valuable type-strain genomes for metagenomic binning, comparative biology and taxonomic classification.</title>
        <authorList>
            <person name="Goeker M."/>
        </authorList>
    </citation>
    <scope>NUCLEOTIDE SEQUENCE [LARGE SCALE GENOMIC DNA]</scope>
    <source>
        <strain evidence="1 2">DSM 2626</strain>
    </source>
</reference>
<gene>
    <name evidence="1" type="ORF">C8D77_114102</name>
</gene>
<evidence type="ECO:0000313" key="1">
    <source>
        <dbReference type="EMBL" id="PWJ87811.1"/>
    </source>
</evidence>
<dbReference type="Proteomes" id="UP000245631">
    <property type="component" value="Unassembled WGS sequence"/>
</dbReference>
<proteinExistence type="predicted"/>